<evidence type="ECO:0000256" key="3">
    <source>
        <dbReference type="ARBA" id="ARBA00022705"/>
    </source>
</evidence>
<dbReference type="GO" id="GO:0031390">
    <property type="term" value="C:Ctf18 RFC-like complex"/>
    <property type="evidence" value="ECO:0007669"/>
    <property type="project" value="InterPro"/>
</dbReference>
<keyword evidence="3" id="KW-0235">DNA replication</keyword>
<dbReference type="WBParaSite" id="jg15314">
    <property type="protein sequence ID" value="jg15314"/>
    <property type="gene ID" value="jg15314"/>
</dbReference>
<dbReference type="PANTHER" id="PTHR13395:SF6">
    <property type="entry name" value="SISTER CHROMATID COHESION PROTEIN DCC1"/>
    <property type="match status" value="1"/>
</dbReference>
<dbReference type="Proteomes" id="UP000887574">
    <property type="component" value="Unplaced"/>
</dbReference>
<dbReference type="Pfam" id="PF09724">
    <property type="entry name" value="Dcc1"/>
    <property type="match status" value="1"/>
</dbReference>
<dbReference type="PANTHER" id="PTHR13395">
    <property type="entry name" value="SISTER CHROMATID COHESION PROTEIN DCC1-RELATED"/>
    <property type="match status" value="1"/>
</dbReference>
<proteinExistence type="inferred from homology"/>
<name>A0A915D4K1_9BILA</name>
<comment type="similarity">
    <text evidence="1">Belongs to the DCC1 family.</text>
</comment>
<dbReference type="GO" id="GO:0034088">
    <property type="term" value="P:maintenance of mitotic sister chromatid cohesion"/>
    <property type="evidence" value="ECO:0007669"/>
    <property type="project" value="TreeGrafter"/>
</dbReference>
<sequence length="362" mass="41274">MDDDGMDFEHFTSIEQLGLDDAPSEKSKAMASSDYSINRAPLRKHAQLTDHDIEPTYQDARSIFKDSVVDDVIRGQNELTFRGQLSDMCVLCTNDKTFQIKEIEASNSFLVFPELDVDAVNDQFTINKLIQSTAISVTSTYLEATEAPPLFSARLRNLLTTNVLDLYEASQNSTCFDNKLTFGNLLDEIQMSEKQLREELNKYPTVEHNGFLYILSEDTQSRILDEIIELCDNLSSSSEFGVTDDAINWFLRSFCDASDEAVYFLNEEKFCRARAVEILHVDRAKEWMVVEFEVVIDPLLPNGFKFKLDHLKGIAFVADNIVTGTTIKCLNADDLPSDVHQRLEKLFSIQSLWKKRILRRTS</sequence>
<evidence type="ECO:0000256" key="1">
    <source>
        <dbReference type="ARBA" id="ARBA00007017"/>
    </source>
</evidence>
<organism evidence="4 5">
    <name type="scientific">Ditylenchus dipsaci</name>
    <dbReference type="NCBI Taxonomy" id="166011"/>
    <lineage>
        <taxon>Eukaryota</taxon>
        <taxon>Metazoa</taxon>
        <taxon>Ecdysozoa</taxon>
        <taxon>Nematoda</taxon>
        <taxon>Chromadorea</taxon>
        <taxon>Rhabditida</taxon>
        <taxon>Tylenchina</taxon>
        <taxon>Tylenchomorpha</taxon>
        <taxon>Sphaerularioidea</taxon>
        <taxon>Anguinidae</taxon>
        <taxon>Anguininae</taxon>
        <taxon>Ditylenchus</taxon>
    </lineage>
</organism>
<reference evidence="5" key="1">
    <citation type="submission" date="2022-11" db="UniProtKB">
        <authorList>
            <consortium name="WormBaseParasite"/>
        </authorList>
    </citation>
    <scope>IDENTIFICATION</scope>
</reference>
<dbReference type="GO" id="GO:0000785">
    <property type="term" value="C:chromatin"/>
    <property type="evidence" value="ECO:0007669"/>
    <property type="project" value="TreeGrafter"/>
</dbReference>
<dbReference type="GO" id="GO:0000775">
    <property type="term" value="C:chromosome, centromeric region"/>
    <property type="evidence" value="ECO:0007669"/>
    <property type="project" value="TreeGrafter"/>
</dbReference>
<dbReference type="GO" id="GO:0006260">
    <property type="term" value="P:DNA replication"/>
    <property type="evidence" value="ECO:0007669"/>
    <property type="project" value="UniProtKB-KW"/>
</dbReference>
<keyword evidence="4" id="KW-1185">Reference proteome</keyword>
<evidence type="ECO:0000313" key="4">
    <source>
        <dbReference type="Proteomes" id="UP000887574"/>
    </source>
</evidence>
<evidence type="ECO:0000313" key="5">
    <source>
        <dbReference type="WBParaSite" id="jg15314"/>
    </source>
</evidence>
<accession>A0A915D4K1</accession>
<protein>
    <recommendedName>
        <fullName evidence="2">Sister chromatid cohesion protein DCC1</fullName>
    </recommendedName>
</protein>
<dbReference type="AlphaFoldDB" id="A0A915D4K1"/>
<evidence type="ECO:0000256" key="2">
    <source>
        <dbReference type="ARBA" id="ARBA00017682"/>
    </source>
</evidence>
<dbReference type="InterPro" id="IPR019128">
    <property type="entry name" value="Dcc1"/>
</dbReference>